<evidence type="ECO:0000313" key="10">
    <source>
        <dbReference type="EMBL" id="CAD2166574.1"/>
    </source>
</evidence>
<gene>
    <name evidence="10" type="ORF">MENT_LOCUS17927</name>
</gene>
<dbReference type="PANTHER" id="PTHR43981:SF1">
    <property type="entry name" value="ENOYL-[ACYL-CARRIER-PROTEIN] REDUCTASE, MITOCHONDRIAL"/>
    <property type="match status" value="1"/>
</dbReference>
<dbReference type="PANTHER" id="PTHR43981">
    <property type="entry name" value="ENOYL-[ACYL-CARRIER-PROTEIN] REDUCTASE, MITOCHONDRIAL"/>
    <property type="match status" value="1"/>
</dbReference>
<dbReference type="Gene3D" id="3.40.50.720">
    <property type="entry name" value="NAD(P)-binding Rossmann-like Domain"/>
    <property type="match status" value="1"/>
</dbReference>
<dbReference type="AlphaFoldDB" id="A0A6V7UVE2"/>
<evidence type="ECO:0000256" key="3">
    <source>
        <dbReference type="ARBA" id="ARBA00022857"/>
    </source>
</evidence>
<evidence type="ECO:0000256" key="1">
    <source>
        <dbReference type="ARBA" id="ARBA00004173"/>
    </source>
</evidence>
<keyword evidence="3" id="KW-0521">NADP</keyword>
<dbReference type="EMBL" id="CAJEWN010000119">
    <property type="protein sequence ID" value="CAD2166574.1"/>
    <property type="molecule type" value="Genomic_DNA"/>
</dbReference>
<keyword evidence="5" id="KW-0560">Oxidoreductase</keyword>
<evidence type="ECO:0000256" key="7">
    <source>
        <dbReference type="ARBA" id="ARBA00041058"/>
    </source>
</evidence>
<evidence type="ECO:0000256" key="6">
    <source>
        <dbReference type="ARBA" id="ARBA00023128"/>
    </source>
</evidence>
<comment type="similarity">
    <text evidence="2">Belongs to the zinc-containing alcohol dehydrogenase family. Quinone oxidoreductase subfamily.</text>
</comment>
<comment type="subcellular location">
    <subcellularLocation>
        <location evidence="1">Mitochondrion</location>
    </subcellularLocation>
</comment>
<keyword evidence="6" id="KW-0496">Mitochondrion</keyword>
<dbReference type="SUPFAM" id="SSF51735">
    <property type="entry name" value="NAD(P)-binding Rossmann-fold domains"/>
    <property type="match status" value="1"/>
</dbReference>
<dbReference type="InterPro" id="IPR013154">
    <property type="entry name" value="ADH-like_N"/>
</dbReference>
<dbReference type="SUPFAM" id="SSF50129">
    <property type="entry name" value="GroES-like"/>
    <property type="match status" value="1"/>
</dbReference>
<comment type="caution">
    <text evidence="10">The sequence shown here is derived from an EMBL/GenBank/DDBJ whole genome shotgun (WGS) entry which is preliminary data.</text>
</comment>
<evidence type="ECO:0000256" key="5">
    <source>
        <dbReference type="ARBA" id="ARBA00023002"/>
    </source>
</evidence>
<dbReference type="GO" id="GO:0016491">
    <property type="term" value="F:oxidoreductase activity"/>
    <property type="evidence" value="ECO:0007669"/>
    <property type="project" value="UniProtKB-KW"/>
</dbReference>
<sequence length="379" mass="43278">MQTTLWSKCIQIEKFGEPNEVSILCTIPIDPKKWNENAALIRWIASPINLLDLNIIKGKYKKINTNLNKFPCIGGTEGVGLVERVGSNVQHLSVGDLVININYWLNNNQNEIELNQIWTEWDIIPSNSLFSIDKKINLVSAATLGIIPPIAWTLINDFIKLEKGDWIIQNAANSDIGITIIQLAKDFGYFTLNLIEDKQDSTSLRNELYSLGATKIFNEKEFCNEITTNKQFKEQFKIRLALNNGDKNILNLISKGLGDDGVLVIYGELTQKLITNNSIPNKITCHNFPLFNNPKNQNNQQKIEQMFNQLQTYILQDKLKPPKNKIIPLSKYKEGIENTLGKIYLIFFKLKFFFKEFGTKQILLISENVLNQKGEISKL</sequence>
<dbReference type="CDD" id="cd08290">
    <property type="entry name" value="ETR"/>
    <property type="match status" value="1"/>
</dbReference>
<evidence type="ECO:0000313" key="11">
    <source>
        <dbReference type="Proteomes" id="UP000580250"/>
    </source>
</evidence>
<accession>A0A6V7UVE2</accession>
<evidence type="ECO:0000256" key="4">
    <source>
        <dbReference type="ARBA" id="ARBA00022946"/>
    </source>
</evidence>
<evidence type="ECO:0000259" key="9">
    <source>
        <dbReference type="Pfam" id="PF08240"/>
    </source>
</evidence>
<dbReference type="Proteomes" id="UP000580250">
    <property type="component" value="Unassembled WGS sequence"/>
</dbReference>
<feature type="domain" description="Alcohol dehydrogenase-like N-terminal" evidence="9">
    <location>
        <begin position="36"/>
        <end position="99"/>
    </location>
</feature>
<organism evidence="10 11">
    <name type="scientific">Meloidogyne enterolobii</name>
    <name type="common">Root-knot nematode worm</name>
    <name type="synonym">Meloidogyne mayaguensis</name>
    <dbReference type="NCBI Taxonomy" id="390850"/>
    <lineage>
        <taxon>Eukaryota</taxon>
        <taxon>Metazoa</taxon>
        <taxon>Ecdysozoa</taxon>
        <taxon>Nematoda</taxon>
        <taxon>Chromadorea</taxon>
        <taxon>Rhabditida</taxon>
        <taxon>Tylenchina</taxon>
        <taxon>Tylenchomorpha</taxon>
        <taxon>Tylenchoidea</taxon>
        <taxon>Meloidogynidae</taxon>
        <taxon>Meloidogyninae</taxon>
        <taxon>Meloidogyne</taxon>
    </lineage>
</organism>
<keyword evidence="4" id="KW-0809">Transit peptide</keyword>
<dbReference type="Gene3D" id="3.90.180.10">
    <property type="entry name" value="Medium-chain alcohol dehydrogenases, catalytic domain"/>
    <property type="match status" value="1"/>
</dbReference>
<dbReference type="OrthoDB" id="7482721at2759"/>
<dbReference type="GO" id="GO:0005739">
    <property type="term" value="C:mitochondrion"/>
    <property type="evidence" value="ECO:0007669"/>
    <property type="project" value="UniProtKB-SubCell"/>
</dbReference>
<name>A0A6V7UVE2_MELEN</name>
<dbReference type="InterPro" id="IPR011032">
    <property type="entry name" value="GroES-like_sf"/>
</dbReference>
<proteinExistence type="inferred from homology"/>
<protein>
    <recommendedName>
        <fullName evidence="7">Enoyl-[acyl-carrier-protein] reductase, mitochondrial</fullName>
    </recommendedName>
    <alternativeName>
        <fullName evidence="8">2-enoyl thioester reductase</fullName>
    </alternativeName>
</protein>
<evidence type="ECO:0000256" key="2">
    <source>
        <dbReference type="ARBA" id="ARBA00010371"/>
    </source>
</evidence>
<reference evidence="10 11" key="1">
    <citation type="submission" date="2020-08" db="EMBL/GenBank/DDBJ databases">
        <authorList>
            <person name="Koutsovoulos G."/>
            <person name="Danchin GJ E."/>
        </authorList>
    </citation>
    <scope>NUCLEOTIDE SEQUENCE [LARGE SCALE GENOMIC DNA]</scope>
</reference>
<dbReference type="InterPro" id="IPR051034">
    <property type="entry name" value="Mito_Enoyl-ACP_Reductase"/>
</dbReference>
<dbReference type="InterPro" id="IPR036291">
    <property type="entry name" value="NAD(P)-bd_dom_sf"/>
</dbReference>
<evidence type="ECO:0000256" key="8">
    <source>
        <dbReference type="ARBA" id="ARBA00042123"/>
    </source>
</evidence>
<dbReference type="GO" id="GO:0006631">
    <property type="term" value="P:fatty acid metabolic process"/>
    <property type="evidence" value="ECO:0007669"/>
    <property type="project" value="TreeGrafter"/>
</dbReference>
<dbReference type="Pfam" id="PF08240">
    <property type="entry name" value="ADH_N"/>
    <property type="match status" value="1"/>
</dbReference>